<dbReference type="InterPro" id="IPR000182">
    <property type="entry name" value="GNAT_dom"/>
</dbReference>
<evidence type="ECO:0000259" key="4">
    <source>
        <dbReference type="PROSITE" id="PS51186"/>
    </source>
</evidence>
<feature type="domain" description="N-acetyltransferase" evidence="4">
    <location>
        <begin position="14"/>
        <end position="174"/>
    </location>
</feature>
<dbReference type="SUPFAM" id="SSF55729">
    <property type="entry name" value="Acyl-CoA N-acyltransferases (Nat)"/>
    <property type="match status" value="1"/>
</dbReference>
<dbReference type="EMBL" id="JBHUDE010000018">
    <property type="protein sequence ID" value="MFD1607044.1"/>
    <property type="molecule type" value="Genomic_DNA"/>
</dbReference>
<evidence type="ECO:0000313" key="6">
    <source>
        <dbReference type="Proteomes" id="UP001597221"/>
    </source>
</evidence>
<dbReference type="PANTHER" id="PTHR43792:SF8">
    <property type="entry name" value="[RIBOSOMAL PROTEIN US5]-ALANINE N-ACETYLTRANSFERASE"/>
    <property type="match status" value="1"/>
</dbReference>
<dbReference type="Pfam" id="PF13302">
    <property type="entry name" value="Acetyltransf_3"/>
    <property type="match status" value="1"/>
</dbReference>
<organism evidence="5 6">
    <name type="scientific">Oceanobacillus luteolus</name>
    <dbReference type="NCBI Taxonomy" id="1274358"/>
    <lineage>
        <taxon>Bacteria</taxon>
        <taxon>Bacillati</taxon>
        <taxon>Bacillota</taxon>
        <taxon>Bacilli</taxon>
        <taxon>Bacillales</taxon>
        <taxon>Bacillaceae</taxon>
        <taxon>Oceanobacillus</taxon>
    </lineage>
</organism>
<dbReference type="PANTHER" id="PTHR43792">
    <property type="entry name" value="GNAT FAMILY, PUTATIVE (AFU_ORTHOLOGUE AFUA_3G00765)-RELATED-RELATED"/>
    <property type="match status" value="1"/>
</dbReference>
<accession>A0ABW4HND0</accession>
<evidence type="ECO:0000256" key="2">
    <source>
        <dbReference type="ARBA" id="ARBA00023315"/>
    </source>
</evidence>
<dbReference type="InterPro" id="IPR016181">
    <property type="entry name" value="Acyl_CoA_acyltransferase"/>
</dbReference>
<reference evidence="6" key="1">
    <citation type="journal article" date="2019" name="Int. J. Syst. Evol. Microbiol.">
        <title>The Global Catalogue of Microorganisms (GCM) 10K type strain sequencing project: providing services to taxonomists for standard genome sequencing and annotation.</title>
        <authorList>
            <consortium name="The Broad Institute Genomics Platform"/>
            <consortium name="The Broad Institute Genome Sequencing Center for Infectious Disease"/>
            <person name="Wu L."/>
            <person name="Ma J."/>
        </authorList>
    </citation>
    <scope>NUCLEOTIDE SEQUENCE [LARGE SCALE GENOMIC DNA]</scope>
    <source>
        <strain evidence="6">CGMCC 1.12376</strain>
    </source>
</reference>
<evidence type="ECO:0000313" key="5">
    <source>
        <dbReference type="EMBL" id="MFD1607044.1"/>
    </source>
</evidence>
<evidence type="ECO:0000256" key="1">
    <source>
        <dbReference type="ARBA" id="ARBA00022679"/>
    </source>
</evidence>
<keyword evidence="6" id="KW-1185">Reference proteome</keyword>
<proteinExistence type="inferred from homology"/>
<comment type="similarity">
    <text evidence="3">Belongs to the acetyltransferase family. RimJ subfamily.</text>
</comment>
<dbReference type="Proteomes" id="UP001597221">
    <property type="component" value="Unassembled WGS sequence"/>
</dbReference>
<protein>
    <submittedName>
        <fullName evidence="5">GNAT family N-acetyltransferase</fullName>
        <ecNumber evidence="5">2.3.-.-</ecNumber>
    </submittedName>
</protein>
<name>A0ABW4HND0_9BACI</name>
<dbReference type="InterPro" id="IPR051531">
    <property type="entry name" value="N-acetyltransferase"/>
</dbReference>
<keyword evidence="2 5" id="KW-0012">Acyltransferase</keyword>
<dbReference type="EC" id="2.3.-.-" evidence="5"/>
<comment type="caution">
    <text evidence="5">The sequence shown here is derived from an EMBL/GenBank/DDBJ whole genome shotgun (WGS) entry which is preliminary data.</text>
</comment>
<sequence length="190" mass="21704">MFLIENVNLSSGKLLLRELAESDWSDVHQYASQDIVSEYQTWGPNTEEESKNYVLKGMEDSSRRPRTRFVLAIIYEEVMVGAVELNIRDISNKVGEISYIISPNYWGNGIATEAGNLLINFGFEEIKLHRIFATCDPRNVGSSRVLEKLGLKKEGVIREHPLAKDGWRDSLLYSILEQEWAKCMEDSSIE</sequence>
<dbReference type="GO" id="GO:0016746">
    <property type="term" value="F:acyltransferase activity"/>
    <property type="evidence" value="ECO:0007669"/>
    <property type="project" value="UniProtKB-KW"/>
</dbReference>
<gene>
    <name evidence="5" type="ORF">ACFSBH_05190</name>
</gene>
<evidence type="ECO:0000256" key="3">
    <source>
        <dbReference type="ARBA" id="ARBA00038502"/>
    </source>
</evidence>
<dbReference type="PROSITE" id="PS51186">
    <property type="entry name" value="GNAT"/>
    <property type="match status" value="1"/>
</dbReference>
<keyword evidence="1 5" id="KW-0808">Transferase</keyword>
<dbReference type="Gene3D" id="3.40.630.30">
    <property type="match status" value="1"/>
</dbReference>
<dbReference type="CDD" id="cd04301">
    <property type="entry name" value="NAT_SF"/>
    <property type="match status" value="1"/>
</dbReference>